<dbReference type="PANTHER" id="PTHR47723:SF24">
    <property type="entry name" value="RNASE H TYPE-1 DOMAIN-CONTAINING PROTEIN"/>
    <property type="match status" value="1"/>
</dbReference>
<dbReference type="PANTHER" id="PTHR47723">
    <property type="entry name" value="OS05G0353850 PROTEIN"/>
    <property type="match status" value="1"/>
</dbReference>
<feature type="domain" description="RNase H type-1" evidence="1">
    <location>
        <begin position="4"/>
        <end position="114"/>
    </location>
</feature>
<proteinExistence type="predicted"/>
<dbReference type="Proteomes" id="UP000639772">
    <property type="component" value="Chromosome 1"/>
</dbReference>
<dbReference type="GO" id="GO:0003676">
    <property type="term" value="F:nucleic acid binding"/>
    <property type="evidence" value="ECO:0007669"/>
    <property type="project" value="InterPro"/>
</dbReference>
<dbReference type="GO" id="GO:0004523">
    <property type="term" value="F:RNA-DNA hybrid ribonuclease activity"/>
    <property type="evidence" value="ECO:0007669"/>
    <property type="project" value="InterPro"/>
</dbReference>
<evidence type="ECO:0000313" key="2">
    <source>
        <dbReference type="EMBL" id="KAG0503612.1"/>
    </source>
</evidence>
<accession>A0A835SGX5</accession>
<evidence type="ECO:0000313" key="3">
    <source>
        <dbReference type="Proteomes" id="UP000639772"/>
    </source>
</evidence>
<dbReference type="EMBL" id="JADCNM010000001">
    <property type="protein sequence ID" value="KAG0503612.1"/>
    <property type="molecule type" value="Genomic_DNA"/>
</dbReference>
<dbReference type="InterPro" id="IPR044730">
    <property type="entry name" value="RNase_H-like_dom_plant"/>
</dbReference>
<gene>
    <name evidence="2" type="ORF">HPP92_003684</name>
</gene>
<dbReference type="SUPFAM" id="SSF53098">
    <property type="entry name" value="Ribonuclease H-like"/>
    <property type="match status" value="1"/>
</dbReference>
<name>A0A835SGX5_VANPL</name>
<organism evidence="2 3">
    <name type="scientific">Vanilla planifolia</name>
    <name type="common">Vanilla</name>
    <dbReference type="NCBI Taxonomy" id="51239"/>
    <lineage>
        <taxon>Eukaryota</taxon>
        <taxon>Viridiplantae</taxon>
        <taxon>Streptophyta</taxon>
        <taxon>Embryophyta</taxon>
        <taxon>Tracheophyta</taxon>
        <taxon>Spermatophyta</taxon>
        <taxon>Magnoliopsida</taxon>
        <taxon>Liliopsida</taxon>
        <taxon>Asparagales</taxon>
        <taxon>Orchidaceae</taxon>
        <taxon>Vanilloideae</taxon>
        <taxon>Vanilleae</taxon>
        <taxon>Vanilla</taxon>
    </lineage>
</organism>
<dbReference type="InterPro" id="IPR053151">
    <property type="entry name" value="RNase_H-like"/>
</dbReference>
<dbReference type="InterPro" id="IPR012337">
    <property type="entry name" value="RNaseH-like_sf"/>
</dbReference>
<sequence>MMDDYAAVGIIFRDTEGKPIKVFGQIICASTPIMAEYYAAILALHLAKKWIQRDIAIWFEVDSLQTATMLSSVMHYSSVPKGSWLVSMVHAFPDYRITHCYREANEAANWIAKFVSTQRVEFIWDWGMPFPIHFEKILLNDYVFKPP</sequence>
<dbReference type="OrthoDB" id="1391789at2759"/>
<dbReference type="CDD" id="cd06222">
    <property type="entry name" value="RNase_H_like"/>
    <property type="match status" value="1"/>
</dbReference>
<protein>
    <recommendedName>
        <fullName evidence="1">RNase H type-1 domain-containing protein</fullName>
    </recommendedName>
</protein>
<reference evidence="2 3" key="1">
    <citation type="journal article" date="2020" name="Nat. Food">
        <title>A phased Vanilla planifolia genome enables genetic improvement of flavour and production.</title>
        <authorList>
            <person name="Hasing T."/>
            <person name="Tang H."/>
            <person name="Brym M."/>
            <person name="Khazi F."/>
            <person name="Huang T."/>
            <person name="Chambers A.H."/>
        </authorList>
    </citation>
    <scope>NUCLEOTIDE SEQUENCE [LARGE SCALE GENOMIC DNA]</scope>
    <source>
        <tissue evidence="2">Leaf</tissue>
    </source>
</reference>
<evidence type="ECO:0000259" key="1">
    <source>
        <dbReference type="Pfam" id="PF13456"/>
    </source>
</evidence>
<dbReference type="InterPro" id="IPR036397">
    <property type="entry name" value="RNaseH_sf"/>
</dbReference>
<dbReference type="InterPro" id="IPR002156">
    <property type="entry name" value="RNaseH_domain"/>
</dbReference>
<comment type="caution">
    <text evidence="2">The sequence shown here is derived from an EMBL/GenBank/DDBJ whole genome shotgun (WGS) entry which is preliminary data.</text>
</comment>
<dbReference type="Pfam" id="PF13456">
    <property type="entry name" value="RVT_3"/>
    <property type="match status" value="1"/>
</dbReference>
<dbReference type="Gene3D" id="3.30.420.10">
    <property type="entry name" value="Ribonuclease H-like superfamily/Ribonuclease H"/>
    <property type="match status" value="1"/>
</dbReference>
<dbReference type="AlphaFoldDB" id="A0A835SGX5"/>